<evidence type="ECO:0000313" key="3">
    <source>
        <dbReference type="Proteomes" id="UP000236454"/>
    </source>
</evidence>
<dbReference type="Pfam" id="PF09424">
    <property type="entry name" value="YqeY"/>
    <property type="match status" value="1"/>
</dbReference>
<keyword evidence="1" id="KW-0175">Coiled coil</keyword>
<dbReference type="Gene3D" id="1.10.10.410">
    <property type="match status" value="1"/>
</dbReference>
<reference evidence="2 3" key="1">
    <citation type="submission" date="2016-10" db="EMBL/GenBank/DDBJ databases">
        <authorList>
            <person name="de Groot N.N."/>
        </authorList>
    </citation>
    <scope>NUCLEOTIDE SEQUENCE [LARGE SCALE GENOMIC DNA]</scope>
    <source>
        <strain evidence="2 3">CGMCC 1.7005</strain>
    </source>
</reference>
<evidence type="ECO:0008006" key="4">
    <source>
        <dbReference type="Google" id="ProtNLM"/>
    </source>
</evidence>
<dbReference type="InterPro" id="IPR019004">
    <property type="entry name" value="YqeY/Aim41"/>
</dbReference>
<organism evidence="2 3">
    <name type="scientific">Lishizhenia tianjinensis</name>
    <dbReference type="NCBI Taxonomy" id="477690"/>
    <lineage>
        <taxon>Bacteria</taxon>
        <taxon>Pseudomonadati</taxon>
        <taxon>Bacteroidota</taxon>
        <taxon>Flavobacteriia</taxon>
        <taxon>Flavobacteriales</taxon>
        <taxon>Crocinitomicaceae</taxon>
        <taxon>Lishizhenia</taxon>
    </lineage>
</organism>
<dbReference type="InterPro" id="IPR003789">
    <property type="entry name" value="Asn/Gln_tRNA_amidoTrase-B-like"/>
</dbReference>
<dbReference type="Gene3D" id="1.10.1510.10">
    <property type="entry name" value="Uncharacterised protein YqeY/AIM41 PF09424, N-terminal domain"/>
    <property type="match status" value="1"/>
</dbReference>
<dbReference type="InterPro" id="IPR042184">
    <property type="entry name" value="YqeY/Aim41_N"/>
</dbReference>
<dbReference type="EMBL" id="FPAS01000002">
    <property type="protein sequence ID" value="SFT67864.1"/>
    <property type="molecule type" value="Genomic_DNA"/>
</dbReference>
<evidence type="ECO:0000313" key="2">
    <source>
        <dbReference type="EMBL" id="SFT67864.1"/>
    </source>
</evidence>
<dbReference type="OrthoDB" id="9788127at2"/>
<dbReference type="Proteomes" id="UP000236454">
    <property type="component" value="Unassembled WGS sequence"/>
</dbReference>
<dbReference type="InterPro" id="IPR023168">
    <property type="entry name" value="GatB_Yqey_C_2"/>
</dbReference>
<sequence length="151" mass="16651">MSLTEQINTDIKNAMKAREKEKLNALRDIKAKLLLEATASGAQEEVSEAQENKIILKLHKQRMESYALYIEQGREDLAADEKFQADIIEAYLPKMMSEEEVKAEVAQAITDLGAQGPQDMGKVMGALSKKLAGQADGKMISTLVKEGLNNL</sequence>
<dbReference type="SUPFAM" id="SSF89095">
    <property type="entry name" value="GatB/YqeY motif"/>
    <property type="match status" value="1"/>
</dbReference>
<dbReference type="RefSeq" id="WP_090248372.1">
    <property type="nucleotide sequence ID" value="NZ_FPAS01000002.1"/>
</dbReference>
<dbReference type="STRING" id="477690.SAMN05216474_1741"/>
<gene>
    <name evidence="2" type="ORF">SAMN05216474_1741</name>
</gene>
<proteinExistence type="predicted"/>
<dbReference type="AlphaFoldDB" id="A0A1I6ZYW8"/>
<name>A0A1I6ZYW8_9FLAO</name>
<accession>A0A1I6ZYW8</accession>
<evidence type="ECO:0000256" key="1">
    <source>
        <dbReference type="SAM" id="Coils"/>
    </source>
</evidence>
<feature type="coiled-coil region" evidence="1">
    <location>
        <begin position="16"/>
        <end position="52"/>
    </location>
</feature>
<protein>
    <recommendedName>
        <fullName evidence="4">Glutamyl-tRNA amidotransferase</fullName>
    </recommendedName>
</protein>
<dbReference type="PANTHER" id="PTHR28055">
    <property type="entry name" value="ALTERED INHERITANCE OF MITOCHONDRIA PROTEIN 41, MITOCHONDRIAL"/>
    <property type="match status" value="1"/>
</dbReference>
<keyword evidence="3" id="KW-1185">Reference proteome</keyword>
<dbReference type="PANTHER" id="PTHR28055:SF1">
    <property type="entry name" value="ALTERED INHERITANCE OF MITOCHONDRIA PROTEIN 41, MITOCHONDRIAL"/>
    <property type="match status" value="1"/>
</dbReference>
<dbReference type="GO" id="GO:0016884">
    <property type="term" value="F:carbon-nitrogen ligase activity, with glutamine as amido-N-donor"/>
    <property type="evidence" value="ECO:0007669"/>
    <property type="project" value="InterPro"/>
</dbReference>